<dbReference type="AlphaFoldDB" id="A0A1H8DPF0"/>
<dbReference type="STRING" id="573321.SAMN04488505_10865"/>
<dbReference type="EMBL" id="FOBB01000008">
    <property type="protein sequence ID" value="SEN09211.1"/>
    <property type="molecule type" value="Genomic_DNA"/>
</dbReference>
<organism evidence="1 2">
    <name type="scientific">Chitinophaga rupis</name>
    <dbReference type="NCBI Taxonomy" id="573321"/>
    <lineage>
        <taxon>Bacteria</taxon>
        <taxon>Pseudomonadati</taxon>
        <taxon>Bacteroidota</taxon>
        <taxon>Chitinophagia</taxon>
        <taxon>Chitinophagales</taxon>
        <taxon>Chitinophagaceae</taxon>
        <taxon>Chitinophaga</taxon>
    </lineage>
</organism>
<gene>
    <name evidence="1" type="ORF">SAMN04488505_10865</name>
</gene>
<name>A0A1H8DPF0_9BACT</name>
<protein>
    <recommendedName>
        <fullName evidence="3">Protease</fullName>
    </recommendedName>
</protein>
<reference evidence="1 2" key="1">
    <citation type="submission" date="2016-10" db="EMBL/GenBank/DDBJ databases">
        <authorList>
            <person name="de Groot N.N."/>
        </authorList>
    </citation>
    <scope>NUCLEOTIDE SEQUENCE [LARGE SCALE GENOMIC DNA]</scope>
    <source>
        <strain evidence="1 2">DSM 21039</strain>
    </source>
</reference>
<evidence type="ECO:0000313" key="2">
    <source>
        <dbReference type="Proteomes" id="UP000198984"/>
    </source>
</evidence>
<keyword evidence="2" id="KW-1185">Reference proteome</keyword>
<dbReference type="RefSeq" id="WP_089918637.1">
    <property type="nucleotide sequence ID" value="NZ_FOBB01000008.1"/>
</dbReference>
<proteinExistence type="predicted"/>
<dbReference type="Proteomes" id="UP000198984">
    <property type="component" value="Unassembled WGS sequence"/>
</dbReference>
<evidence type="ECO:0000313" key="1">
    <source>
        <dbReference type="EMBL" id="SEN09211.1"/>
    </source>
</evidence>
<evidence type="ECO:0008006" key="3">
    <source>
        <dbReference type="Google" id="ProtNLM"/>
    </source>
</evidence>
<sequence>MKNLIITAAWLSLFSFSACKHSQQTTAASGAGELETVLSLPATVKTGSPVMLTFTVKNNTGKAQTFCKWHTPFEGAGGFMAAYLDITDANGENAQYRGVMAKRIMPPPPAAYIKVPAHDSVTTTVDILKGYAVTKPGAYKVVYQAGGMSGLNKVNEAAFTITE</sequence>
<dbReference type="OrthoDB" id="711001at2"/>
<accession>A0A1H8DPF0</accession>
<dbReference type="PROSITE" id="PS51257">
    <property type="entry name" value="PROKAR_LIPOPROTEIN"/>
    <property type="match status" value="1"/>
</dbReference>
<dbReference type="Gene3D" id="2.60.40.2970">
    <property type="match status" value="1"/>
</dbReference>